<name>A0A843VJ86_COLES</name>
<evidence type="ECO:0000256" key="4">
    <source>
        <dbReference type="ARBA" id="ARBA00023228"/>
    </source>
</evidence>
<dbReference type="Pfam" id="PF10167">
    <property type="entry name" value="BORCS8"/>
    <property type="match status" value="1"/>
</dbReference>
<dbReference type="OrthoDB" id="19830at2759"/>
<keyword evidence="6" id="KW-0812">Transmembrane</keyword>
<dbReference type="InterPro" id="IPR019320">
    <property type="entry name" value="BORCS8"/>
</dbReference>
<evidence type="ECO:0000313" key="8">
    <source>
        <dbReference type="Proteomes" id="UP000652761"/>
    </source>
</evidence>
<feature type="region of interest" description="Disordered" evidence="5">
    <location>
        <begin position="197"/>
        <end position="218"/>
    </location>
</feature>
<comment type="subcellular location">
    <subcellularLocation>
        <location evidence="1">Lysosome membrane</location>
    </subcellularLocation>
</comment>
<comment type="similarity">
    <text evidence="2">Belongs to the BORCS8 family.</text>
</comment>
<protein>
    <submittedName>
        <fullName evidence="7">Uncharacterized protein</fullName>
    </submittedName>
</protein>
<proteinExistence type="inferred from homology"/>
<evidence type="ECO:0000256" key="5">
    <source>
        <dbReference type="SAM" id="MobiDB-lite"/>
    </source>
</evidence>
<feature type="non-terminal residue" evidence="7">
    <location>
        <position position="355"/>
    </location>
</feature>
<gene>
    <name evidence="7" type="ORF">Taro_025021</name>
</gene>
<dbReference type="EMBL" id="NMUH01001442">
    <property type="protein sequence ID" value="MQL92393.1"/>
    <property type="molecule type" value="Genomic_DNA"/>
</dbReference>
<keyword evidence="6" id="KW-1133">Transmembrane helix</keyword>
<dbReference type="AlphaFoldDB" id="A0A843VJ86"/>
<evidence type="ECO:0000256" key="3">
    <source>
        <dbReference type="ARBA" id="ARBA00023136"/>
    </source>
</evidence>
<dbReference type="PANTHER" id="PTHR21146:SF0">
    <property type="entry name" value="BLOC-1-RELATED COMPLEX SUBUNIT 8"/>
    <property type="match status" value="1"/>
</dbReference>
<evidence type="ECO:0000256" key="1">
    <source>
        <dbReference type="ARBA" id="ARBA00004656"/>
    </source>
</evidence>
<dbReference type="Proteomes" id="UP000652761">
    <property type="component" value="Unassembled WGS sequence"/>
</dbReference>
<keyword evidence="3 6" id="KW-0472">Membrane</keyword>
<accession>A0A843VJ86</accession>
<keyword evidence="8" id="KW-1185">Reference proteome</keyword>
<evidence type="ECO:0000256" key="6">
    <source>
        <dbReference type="SAM" id="Phobius"/>
    </source>
</evidence>
<evidence type="ECO:0000313" key="7">
    <source>
        <dbReference type="EMBL" id="MQL92393.1"/>
    </source>
</evidence>
<dbReference type="PANTHER" id="PTHR21146">
    <property type="entry name" value="MEF2B PROTEIN"/>
    <property type="match status" value="1"/>
</dbReference>
<comment type="caution">
    <text evidence="7">The sequence shown here is derived from an EMBL/GenBank/DDBJ whole genome shotgun (WGS) entry which is preliminary data.</text>
</comment>
<feature type="transmembrane region" description="Helical" evidence="6">
    <location>
        <begin position="48"/>
        <end position="69"/>
    </location>
</feature>
<keyword evidence="4" id="KW-0458">Lysosome</keyword>
<evidence type="ECO:0000256" key="2">
    <source>
        <dbReference type="ARBA" id="ARBA00010463"/>
    </source>
</evidence>
<feature type="compositionally biased region" description="Low complexity" evidence="5">
    <location>
        <begin position="203"/>
        <end position="218"/>
    </location>
</feature>
<organism evidence="7 8">
    <name type="scientific">Colocasia esculenta</name>
    <name type="common">Wild taro</name>
    <name type="synonym">Arum esculentum</name>
    <dbReference type="NCBI Taxonomy" id="4460"/>
    <lineage>
        <taxon>Eukaryota</taxon>
        <taxon>Viridiplantae</taxon>
        <taxon>Streptophyta</taxon>
        <taxon>Embryophyta</taxon>
        <taxon>Tracheophyta</taxon>
        <taxon>Spermatophyta</taxon>
        <taxon>Magnoliopsida</taxon>
        <taxon>Liliopsida</taxon>
        <taxon>Araceae</taxon>
        <taxon>Aroideae</taxon>
        <taxon>Colocasieae</taxon>
        <taxon>Colocasia</taxon>
    </lineage>
</organism>
<dbReference type="GO" id="GO:0005765">
    <property type="term" value="C:lysosomal membrane"/>
    <property type="evidence" value="ECO:0007669"/>
    <property type="project" value="UniProtKB-SubCell"/>
</dbReference>
<reference evidence="7" key="1">
    <citation type="submission" date="2017-07" db="EMBL/GenBank/DDBJ databases">
        <title>Taro Niue Genome Assembly and Annotation.</title>
        <authorList>
            <person name="Atibalentja N."/>
            <person name="Keating K."/>
            <person name="Fields C.J."/>
        </authorList>
    </citation>
    <scope>NUCLEOTIDE SEQUENCE</scope>
    <source>
        <strain evidence="7">Niue_2</strain>
        <tissue evidence="7">Leaf</tissue>
    </source>
</reference>
<sequence>LVLPPQRTPPAGLPVAATAAWYNHRSTALSPSAATPPRSFVAPFASTIIGPAAITVAVLFIPFPFVYILTHTCNRSSPRPLRSDARLTPSANMYGFSIADGFLDVSQGVEEMIKYLANEPSVGLFFVQQHAQNAMPNVLNLKVKIVEKTNEMILHTEDSEDSICAIRSMTECGLPIVDGMIKDINKLLHVMSTSQPRKGSLRRSSWSFQRGSSSSQASTSFGDLAFYSHEEEGSSRGYLSTVFNSVKQKATTLRWPQIDPLPERSAVSSASSPLLAPSTVTAAMDLDIEVDGLPLSSQTIDVQLDEGGTTTEDASSHDLVSTIDNYEKFKSEREVKLEEWLEDFEERCKPAETNL</sequence>